<feature type="compositionally biased region" description="Acidic residues" evidence="2">
    <location>
        <begin position="224"/>
        <end position="239"/>
    </location>
</feature>
<gene>
    <name evidence="3" type="primary">LTV1</name>
    <name evidence="3" type="ORF">AWJ20_4696</name>
</gene>
<dbReference type="GO" id="GO:0005829">
    <property type="term" value="C:cytosol"/>
    <property type="evidence" value="ECO:0007669"/>
    <property type="project" value="TreeGrafter"/>
</dbReference>
<feature type="region of interest" description="Disordered" evidence="2">
    <location>
        <begin position="286"/>
        <end position="329"/>
    </location>
</feature>
<feature type="compositionally biased region" description="Basic and acidic residues" evidence="2">
    <location>
        <begin position="42"/>
        <end position="56"/>
    </location>
</feature>
<evidence type="ECO:0000256" key="2">
    <source>
        <dbReference type="SAM" id="MobiDB-lite"/>
    </source>
</evidence>
<dbReference type="PANTHER" id="PTHR21531:SF0">
    <property type="entry name" value="PROTEIN LTV1 HOMOLOG"/>
    <property type="match status" value="1"/>
</dbReference>
<feature type="region of interest" description="Disordered" evidence="2">
    <location>
        <begin position="365"/>
        <end position="387"/>
    </location>
</feature>
<name>A0A167E7Z4_9ASCO</name>
<dbReference type="GO" id="GO:0006970">
    <property type="term" value="P:response to osmotic stress"/>
    <property type="evidence" value="ECO:0007669"/>
    <property type="project" value="EnsemblFungi"/>
</dbReference>
<evidence type="ECO:0000313" key="3">
    <source>
        <dbReference type="EMBL" id="ANB13752.1"/>
    </source>
</evidence>
<feature type="region of interest" description="Disordered" evidence="2">
    <location>
        <begin position="202"/>
        <end position="261"/>
    </location>
</feature>
<evidence type="ECO:0000256" key="1">
    <source>
        <dbReference type="ARBA" id="ARBA00009078"/>
    </source>
</evidence>
<dbReference type="GO" id="GO:0034599">
    <property type="term" value="P:cellular response to oxidative stress"/>
    <property type="evidence" value="ECO:0007669"/>
    <property type="project" value="EnsemblFungi"/>
</dbReference>
<dbReference type="GO" id="GO:0030688">
    <property type="term" value="C:preribosome, small subunit precursor"/>
    <property type="evidence" value="ECO:0007669"/>
    <property type="project" value="EnsemblFungi"/>
</dbReference>
<sequence length="412" mass="47123">MGPKRWIDKKKADTYSLVYRSQEDPLINDPDASQRVLVKLDNLNDAKQKQERRERWAPTPSYSSTGGASKVLTADVLAQDEETFRKEGRRDNEGEAALYGIEYDDSKYDYMQHLKPIGEDPSAVYISKKPTKEKQSFGKDGNLLLKSDYAAANKVNLPSDVLPSKDTLKRTYQDQQNIPDEIAGLQPDMDPRLREVLEALEDEEYVDDDEDVFGQLISSGQKEEIEEDEDEWADYDPDQDFSGQDYSDDEAYDSDNGREMPAKPAKYMVTAKEGEEDWETAFRQFKLDQSRSKAPIDGVSDDEFDEDRDEVGSLSQVPSGRRITKSGRKQKIGAKTDLTGFSMSSSALFRNDGLTLLDNRFDKIEEEYNNDDDEEEEANEPFDMSKERDDLEAIMDDFLDNYVVEGKKMYKK</sequence>
<proteinExistence type="inferred from homology"/>
<keyword evidence="4" id="KW-1185">Reference proteome</keyword>
<dbReference type="RefSeq" id="XP_018736229.1">
    <property type="nucleotide sequence ID" value="XM_018881784.1"/>
</dbReference>
<dbReference type="OrthoDB" id="5852896at2759"/>
<feature type="compositionally biased region" description="Acidic residues" evidence="2">
    <location>
        <begin position="365"/>
        <end position="380"/>
    </location>
</feature>
<dbReference type="GO" id="GO:1904669">
    <property type="term" value="P:ATP export"/>
    <property type="evidence" value="ECO:0007669"/>
    <property type="project" value="EnsemblFungi"/>
</dbReference>
<comment type="similarity">
    <text evidence="1">Belongs to the LTV1 family.</text>
</comment>
<dbReference type="GO" id="GO:0031902">
    <property type="term" value="C:late endosome membrane"/>
    <property type="evidence" value="ECO:0007669"/>
    <property type="project" value="EnsemblFungi"/>
</dbReference>
<dbReference type="GeneID" id="30036855"/>
<dbReference type="GO" id="GO:0000056">
    <property type="term" value="P:ribosomal small subunit export from nucleus"/>
    <property type="evidence" value="ECO:0007669"/>
    <property type="project" value="EnsemblFungi"/>
</dbReference>
<dbReference type="PANTHER" id="PTHR21531">
    <property type="entry name" value="LOW-TEMPERATURE VIABILITY PROTEIN LTV1-RELATED"/>
    <property type="match status" value="1"/>
</dbReference>
<accession>A0A167E7Z4</accession>
<dbReference type="Pfam" id="PF04180">
    <property type="entry name" value="LTV"/>
    <property type="match status" value="1"/>
</dbReference>
<dbReference type="Proteomes" id="UP000189580">
    <property type="component" value="Chromosome d"/>
</dbReference>
<dbReference type="GO" id="GO:0071986">
    <property type="term" value="C:Ragulator complex"/>
    <property type="evidence" value="ECO:0007669"/>
    <property type="project" value="EnsemblFungi"/>
</dbReference>
<evidence type="ECO:0000313" key="4">
    <source>
        <dbReference type="Proteomes" id="UP000189580"/>
    </source>
</evidence>
<feature type="compositionally biased region" description="Acidic residues" evidence="2">
    <location>
        <begin position="299"/>
        <end position="309"/>
    </location>
</feature>
<feature type="region of interest" description="Disordered" evidence="2">
    <location>
        <begin position="40"/>
        <end position="73"/>
    </location>
</feature>
<dbReference type="AlphaFoldDB" id="A0A167E7Z4"/>
<dbReference type="EMBL" id="CP014502">
    <property type="protein sequence ID" value="ANB13752.1"/>
    <property type="molecule type" value="Genomic_DNA"/>
</dbReference>
<dbReference type="InterPro" id="IPR007307">
    <property type="entry name" value="Ltv1"/>
</dbReference>
<protein>
    <submittedName>
        <fullName evidence="3">Ltv1p</fullName>
    </submittedName>
</protein>
<dbReference type="GO" id="GO:0032040">
    <property type="term" value="C:small-subunit processome"/>
    <property type="evidence" value="ECO:0007669"/>
    <property type="project" value="EnsemblFungi"/>
</dbReference>
<feature type="compositionally biased region" description="Acidic residues" evidence="2">
    <location>
        <begin position="202"/>
        <end position="212"/>
    </location>
</feature>
<dbReference type="KEGG" id="slb:AWJ20_4696"/>
<dbReference type="GO" id="GO:0042274">
    <property type="term" value="P:ribosomal small subunit biogenesis"/>
    <property type="evidence" value="ECO:0007669"/>
    <property type="project" value="EnsemblFungi"/>
</dbReference>
<reference evidence="3 4" key="1">
    <citation type="submission" date="2016-02" db="EMBL/GenBank/DDBJ databases">
        <title>Complete genome sequence and transcriptome regulation of the pentose utilising yeast Sugiyamaella lignohabitans.</title>
        <authorList>
            <person name="Bellasio M."/>
            <person name="Peymann A."/>
            <person name="Valli M."/>
            <person name="Sipitzky M."/>
            <person name="Graf A."/>
            <person name="Sauer M."/>
            <person name="Marx H."/>
            <person name="Mattanovich D."/>
        </authorList>
    </citation>
    <scope>NUCLEOTIDE SEQUENCE [LARGE SCALE GENOMIC DNA]</scope>
    <source>
        <strain evidence="3 4">CBS 10342</strain>
    </source>
</reference>
<dbReference type="GO" id="GO:0032456">
    <property type="term" value="P:endocytic recycling"/>
    <property type="evidence" value="ECO:0007669"/>
    <property type="project" value="EnsemblFungi"/>
</dbReference>
<organism evidence="3 4">
    <name type="scientific">Sugiyamaella lignohabitans</name>
    <dbReference type="NCBI Taxonomy" id="796027"/>
    <lineage>
        <taxon>Eukaryota</taxon>
        <taxon>Fungi</taxon>
        <taxon>Dikarya</taxon>
        <taxon>Ascomycota</taxon>
        <taxon>Saccharomycotina</taxon>
        <taxon>Dipodascomycetes</taxon>
        <taxon>Dipodascales</taxon>
        <taxon>Trichomonascaceae</taxon>
        <taxon>Sugiyamaella</taxon>
    </lineage>
</organism>